<dbReference type="PANTHER" id="PTHR32322">
    <property type="entry name" value="INNER MEMBRANE TRANSPORTER"/>
    <property type="match status" value="1"/>
</dbReference>
<evidence type="ECO:0000256" key="3">
    <source>
        <dbReference type="ARBA" id="ARBA00022989"/>
    </source>
</evidence>
<evidence type="ECO:0000256" key="2">
    <source>
        <dbReference type="ARBA" id="ARBA00022692"/>
    </source>
</evidence>
<comment type="subcellular location">
    <subcellularLocation>
        <location evidence="1">Membrane</location>
        <topology evidence="1">Multi-pass membrane protein</topology>
    </subcellularLocation>
</comment>
<name>A0ABT4LE74_9PROT</name>
<accession>A0ABT4LE74</accession>
<feature type="transmembrane region" description="Helical" evidence="5">
    <location>
        <begin position="185"/>
        <end position="203"/>
    </location>
</feature>
<dbReference type="EMBL" id="JAPWGY010000001">
    <property type="protein sequence ID" value="MCZ4279401.1"/>
    <property type="molecule type" value="Genomic_DNA"/>
</dbReference>
<feature type="domain" description="EamA" evidence="6">
    <location>
        <begin position="10"/>
        <end position="141"/>
    </location>
</feature>
<keyword evidence="4 5" id="KW-0472">Membrane</keyword>
<feature type="transmembrane region" description="Helical" evidence="5">
    <location>
        <begin position="155"/>
        <end position="173"/>
    </location>
</feature>
<dbReference type="Pfam" id="PF00892">
    <property type="entry name" value="EamA"/>
    <property type="match status" value="2"/>
</dbReference>
<feature type="transmembrane region" description="Helical" evidence="5">
    <location>
        <begin position="66"/>
        <end position="86"/>
    </location>
</feature>
<comment type="caution">
    <text evidence="7">The sequence shown here is derived from an EMBL/GenBank/DDBJ whole genome shotgun (WGS) entry which is preliminary data.</text>
</comment>
<reference evidence="7" key="1">
    <citation type="submission" date="2022-12" db="EMBL/GenBank/DDBJ databases">
        <title>Bacterial isolates from different developmental stages of Nematostella vectensis.</title>
        <authorList>
            <person name="Fraune S."/>
        </authorList>
    </citation>
    <scope>NUCLEOTIDE SEQUENCE</scope>
    <source>
        <strain evidence="7">G21630-S1</strain>
    </source>
</reference>
<dbReference type="SUPFAM" id="SSF103481">
    <property type="entry name" value="Multidrug resistance efflux transporter EmrE"/>
    <property type="match status" value="2"/>
</dbReference>
<dbReference type="InterPro" id="IPR000620">
    <property type="entry name" value="EamA_dom"/>
</dbReference>
<dbReference type="Proteomes" id="UP001069802">
    <property type="component" value="Unassembled WGS sequence"/>
</dbReference>
<feature type="domain" description="EamA" evidence="6">
    <location>
        <begin position="157"/>
        <end position="289"/>
    </location>
</feature>
<feature type="transmembrane region" description="Helical" evidence="5">
    <location>
        <begin position="92"/>
        <end position="112"/>
    </location>
</feature>
<feature type="transmembrane region" description="Helical" evidence="5">
    <location>
        <begin position="247"/>
        <end position="265"/>
    </location>
</feature>
<dbReference type="PANTHER" id="PTHR32322:SF9">
    <property type="entry name" value="AMINO-ACID METABOLITE EFFLUX PUMP-RELATED"/>
    <property type="match status" value="1"/>
</dbReference>
<dbReference type="InterPro" id="IPR050638">
    <property type="entry name" value="AA-Vitamin_Transporters"/>
</dbReference>
<evidence type="ECO:0000313" key="8">
    <source>
        <dbReference type="Proteomes" id="UP001069802"/>
    </source>
</evidence>
<evidence type="ECO:0000256" key="5">
    <source>
        <dbReference type="SAM" id="Phobius"/>
    </source>
</evidence>
<keyword evidence="3 5" id="KW-1133">Transmembrane helix</keyword>
<evidence type="ECO:0000256" key="1">
    <source>
        <dbReference type="ARBA" id="ARBA00004141"/>
    </source>
</evidence>
<evidence type="ECO:0000313" key="7">
    <source>
        <dbReference type="EMBL" id="MCZ4279401.1"/>
    </source>
</evidence>
<feature type="transmembrane region" description="Helical" evidence="5">
    <location>
        <begin position="215"/>
        <end position="235"/>
    </location>
</feature>
<sequence>MRNPTLKDTLILILLAAIWGSAFLAIKITVHEVPPATIAASRLLVATIIIYGYMRSRGLYLPRDKKFWIQIFFVSFFTMAAPFTLISWAEQYIESGLTAILMATGPLLALVLSHFFSTDDRFTLFKLLGVIIGFSGVLLILGFDSFSEFGKDVPAQLATMVAAMCYAGSGLLVKRVQETSNTITTASILLVATLQILPFSLLLDSPWQSLSASSSSTLAALVYLGAIPTALAFILRFYLIREVNYTFVSYVGYLVPVFGVIWGTVFLGERLPAETLLALAMILSGIAVSRLSLDWFLSLKNDHKK</sequence>
<dbReference type="RefSeq" id="WP_269421607.1">
    <property type="nucleotide sequence ID" value="NZ_JAPWGY010000001.1"/>
</dbReference>
<protein>
    <submittedName>
        <fullName evidence="7">EamA family transporter</fullName>
    </submittedName>
</protein>
<organism evidence="7 8">
    <name type="scientific">Kiloniella laminariae</name>
    <dbReference type="NCBI Taxonomy" id="454162"/>
    <lineage>
        <taxon>Bacteria</taxon>
        <taxon>Pseudomonadati</taxon>
        <taxon>Pseudomonadota</taxon>
        <taxon>Alphaproteobacteria</taxon>
        <taxon>Rhodospirillales</taxon>
        <taxon>Kiloniellaceae</taxon>
        <taxon>Kiloniella</taxon>
    </lineage>
</organism>
<evidence type="ECO:0000259" key="6">
    <source>
        <dbReference type="Pfam" id="PF00892"/>
    </source>
</evidence>
<feature type="transmembrane region" description="Helical" evidence="5">
    <location>
        <begin position="35"/>
        <end position="54"/>
    </location>
</feature>
<gene>
    <name evidence="7" type="ORF">O4H49_01345</name>
</gene>
<feature type="transmembrane region" description="Helical" evidence="5">
    <location>
        <begin position="277"/>
        <end position="297"/>
    </location>
</feature>
<dbReference type="InterPro" id="IPR037185">
    <property type="entry name" value="EmrE-like"/>
</dbReference>
<keyword evidence="8" id="KW-1185">Reference proteome</keyword>
<feature type="transmembrane region" description="Helical" evidence="5">
    <location>
        <begin position="124"/>
        <end position="143"/>
    </location>
</feature>
<keyword evidence="2 5" id="KW-0812">Transmembrane</keyword>
<evidence type="ECO:0000256" key="4">
    <source>
        <dbReference type="ARBA" id="ARBA00023136"/>
    </source>
</evidence>
<proteinExistence type="predicted"/>